<keyword evidence="2" id="KW-1185">Reference proteome</keyword>
<sequence length="123" mass="13625">MTHPSRRTLYPFQSLDSSSKKCMDSKLPLLLIPTLPSTFKLIRSAAASPFLNEVIQDILPLMCSETAFSSSPHTPPTRILIDSRLLPSSPRRNFRAAFPDAWASHVLFPLSCSLLLQSKSGLN</sequence>
<gene>
    <name evidence="1" type="ORF">NPIL_381721</name>
</gene>
<evidence type="ECO:0000313" key="1">
    <source>
        <dbReference type="EMBL" id="GFT51753.1"/>
    </source>
</evidence>
<organism evidence="1 2">
    <name type="scientific">Nephila pilipes</name>
    <name type="common">Giant wood spider</name>
    <name type="synonym">Nephila maculata</name>
    <dbReference type="NCBI Taxonomy" id="299642"/>
    <lineage>
        <taxon>Eukaryota</taxon>
        <taxon>Metazoa</taxon>
        <taxon>Ecdysozoa</taxon>
        <taxon>Arthropoda</taxon>
        <taxon>Chelicerata</taxon>
        <taxon>Arachnida</taxon>
        <taxon>Araneae</taxon>
        <taxon>Araneomorphae</taxon>
        <taxon>Entelegynae</taxon>
        <taxon>Araneoidea</taxon>
        <taxon>Nephilidae</taxon>
        <taxon>Nephila</taxon>
    </lineage>
</organism>
<reference evidence="1" key="1">
    <citation type="submission" date="2020-08" db="EMBL/GenBank/DDBJ databases">
        <title>Multicomponent nature underlies the extraordinary mechanical properties of spider dragline silk.</title>
        <authorList>
            <person name="Kono N."/>
            <person name="Nakamura H."/>
            <person name="Mori M."/>
            <person name="Yoshida Y."/>
            <person name="Ohtoshi R."/>
            <person name="Malay A.D."/>
            <person name="Moran D.A.P."/>
            <person name="Tomita M."/>
            <person name="Numata K."/>
            <person name="Arakawa K."/>
        </authorList>
    </citation>
    <scope>NUCLEOTIDE SEQUENCE</scope>
</reference>
<accession>A0A8X6P8J8</accession>
<protein>
    <submittedName>
        <fullName evidence="1">Uncharacterized protein</fullName>
    </submittedName>
</protein>
<proteinExistence type="predicted"/>
<comment type="caution">
    <text evidence="1">The sequence shown here is derived from an EMBL/GenBank/DDBJ whole genome shotgun (WGS) entry which is preliminary data.</text>
</comment>
<dbReference type="AlphaFoldDB" id="A0A8X6P8J8"/>
<name>A0A8X6P8J8_NEPPI</name>
<dbReference type="EMBL" id="BMAW01065744">
    <property type="protein sequence ID" value="GFT51753.1"/>
    <property type="molecule type" value="Genomic_DNA"/>
</dbReference>
<dbReference type="Proteomes" id="UP000887013">
    <property type="component" value="Unassembled WGS sequence"/>
</dbReference>
<evidence type="ECO:0000313" key="2">
    <source>
        <dbReference type="Proteomes" id="UP000887013"/>
    </source>
</evidence>